<proteinExistence type="predicted"/>
<reference evidence="1" key="1">
    <citation type="journal article" date="2015" name="Nature">
        <title>Complex archaea that bridge the gap between prokaryotes and eukaryotes.</title>
        <authorList>
            <person name="Spang A."/>
            <person name="Saw J.H."/>
            <person name="Jorgensen S.L."/>
            <person name="Zaremba-Niedzwiedzka K."/>
            <person name="Martijn J."/>
            <person name="Lind A.E."/>
            <person name="van Eijk R."/>
            <person name="Schleper C."/>
            <person name="Guy L."/>
            <person name="Ettema T.J."/>
        </authorList>
    </citation>
    <scope>NUCLEOTIDE SEQUENCE</scope>
</reference>
<dbReference type="EMBL" id="LAZR01033326">
    <property type="protein sequence ID" value="KKL48420.1"/>
    <property type="molecule type" value="Genomic_DNA"/>
</dbReference>
<accession>A0A0F9ETX7</accession>
<dbReference type="AlphaFoldDB" id="A0A0F9ETX7"/>
<gene>
    <name evidence="1" type="ORF">LCGC14_2325690</name>
</gene>
<evidence type="ECO:0000313" key="1">
    <source>
        <dbReference type="EMBL" id="KKL48420.1"/>
    </source>
</evidence>
<evidence type="ECO:0008006" key="2">
    <source>
        <dbReference type="Google" id="ProtNLM"/>
    </source>
</evidence>
<protein>
    <recommendedName>
        <fullName evidence="2">Glycosyltransferase 2-like domain-containing protein</fullName>
    </recommendedName>
</protein>
<organism evidence="1">
    <name type="scientific">marine sediment metagenome</name>
    <dbReference type="NCBI Taxonomy" id="412755"/>
    <lineage>
        <taxon>unclassified sequences</taxon>
        <taxon>metagenomes</taxon>
        <taxon>ecological metagenomes</taxon>
    </lineage>
</organism>
<comment type="caution">
    <text evidence="1">The sequence shown here is derived from an EMBL/GenBank/DDBJ whole genome shotgun (WGS) entry which is preliminary data.</text>
</comment>
<name>A0A0F9ETX7_9ZZZZ</name>
<sequence length="239" mass="26874">MTLPRPPITIAMTTYFPPGEIGARRKAEAQRTVETWDEYLHYDGLLYVHVGDDGSAPEHEGPLNLGWADDVTTSRQERHGVGASLNAGCRQAFTQPDGLALYAVDDWTLTADLDLTRWAELIEALDIGALRLGPPHPDLTGTVRHWDNWGQLDHPGIWWLDLDRHHFAFGHRPALYHPRLFDAYGWFAEDVNAYDCERLYSLVFNARAGPSVGLALGHPWIPIAQEKELELAHIDPRDG</sequence>